<accession>F0VHJ2</accession>
<dbReference type="AlphaFoldDB" id="F0VHJ2"/>
<dbReference type="EMBL" id="FR823389">
    <property type="protein sequence ID" value="CBZ53186.1"/>
    <property type="molecule type" value="Genomic_DNA"/>
</dbReference>
<feature type="compositionally biased region" description="Acidic residues" evidence="1">
    <location>
        <begin position="961"/>
        <end position="975"/>
    </location>
</feature>
<name>F0VHJ2_NEOCL</name>
<evidence type="ECO:0000313" key="2">
    <source>
        <dbReference type="EMBL" id="CBZ53186.1"/>
    </source>
</evidence>
<feature type="compositionally biased region" description="Basic and acidic residues" evidence="1">
    <location>
        <begin position="365"/>
        <end position="380"/>
    </location>
</feature>
<dbReference type="InParanoid" id="F0VHJ2"/>
<feature type="compositionally biased region" description="Polar residues" evidence="1">
    <location>
        <begin position="465"/>
        <end position="476"/>
    </location>
</feature>
<evidence type="ECO:0000313" key="4">
    <source>
        <dbReference type="Proteomes" id="UP000007494"/>
    </source>
</evidence>
<feature type="region of interest" description="Disordered" evidence="1">
    <location>
        <begin position="801"/>
        <end position="1074"/>
    </location>
</feature>
<feature type="compositionally biased region" description="Basic and acidic residues" evidence="1">
    <location>
        <begin position="1109"/>
        <end position="1129"/>
    </location>
</feature>
<feature type="compositionally biased region" description="Basic and acidic residues" evidence="1">
    <location>
        <begin position="822"/>
        <end position="845"/>
    </location>
</feature>
<feature type="compositionally biased region" description="Basic and acidic residues" evidence="1">
    <location>
        <begin position="290"/>
        <end position="304"/>
    </location>
</feature>
<dbReference type="eggNOG" id="ENOG502QYJX">
    <property type="taxonomic scope" value="Eukaryota"/>
</dbReference>
<feature type="region of interest" description="Disordered" evidence="1">
    <location>
        <begin position="454"/>
        <end position="498"/>
    </location>
</feature>
<feature type="compositionally biased region" description="Low complexity" evidence="1">
    <location>
        <begin position="415"/>
        <end position="426"/>
    </location>
</feature>
<reference evidence="2" key="2">
    <citation type="submission" date="2011-03" db="EMBL/GenBank/DDBJ databases">
        <title>Comparative genomics and transcriptomics of Neospora caninum and Toxoplasma gondii.</title>
        <authorList>
            <person name="Reid A.J."/>
            <person name="Sohal A."/>
            <person name="Harris D."/>
            <person name="Quail M."/>
            <person name="Sanders M."/>
            <person name="Berriman M."/>
            <person name="Wastling J.M."/>
            <person name="Pain A."/>
        </authorList>
    </citation>
    <scope>NUCLEOTIDE SEQUENCE</scope>
    <source>
        <strain evidence="2">Liverpool</strain>
    </source>
</reference>
<feature type="region of interest" description="Disordered" evidence="1">
    <location>
        <begin position="407"/>
        <end position="426"/>
    </location>
</feature>
<feature type="compositionally biased region" description="Basic residues" evidence="1">
    <location>
        <begin position="278"/>
        <end position="289"/>
    </location>
</feature>
<feature type="compositionally biased region" description="Low complexity" evidence="1">
    <location>
        <begin position="919"/>
        <end position="934"/>
    </location>
</feature>
<feature type="compositionally biased region" description="Basic and acidic residues" evidence="1">
    <location>
        <begin position="1158"/>
        <end position="1173"/>
    </location>
</feature>
<feature type="compositionally biased region" description="Basic and acidic residues" evidence="1">
    <location>
        <begin position="877"/>
        <end position="901"/>
    </location>
</feature>
<feature type="region of interest" description="Disordered" evidence="1">
    <location>
        <begin position="1104"/>
        <end position="1232"/>
    </location>
</feature>
<feature type="region of interest" description="Disordered" evidence="1">
    <location>
        <begin position="39"/>
        <end position="66"/>
    </location>
</feature>
<keyword evidence="4" id="KW-1185">Reference proteome</keyword>
<feature type="compositionally biased region" description="Basic and acidic residues" evidence="1">
    <location>
        <begin position="1213"/>
        <end position="1232"/>
    </location>
</feature>
<organism evidence="2 4">
    <name type="scientific">Neospora caninum (strain Liverpool)</name>
    <dbReference type="NCBI Taxonomy" id="572307"/>
    <lineage>
        <taxon>Eukaryota</taxon>
        <taxon>Sar</taxon>
        <taxon>Alveolata</taxon>
        <taxon>Apicomplexa</taxon>
        <taxon>Conoidasida</taxon>
        <taxon>Coccidia</taxon>
        <taxon>Eucoccidiorida</taxon>
        <taxon>Eimeriorina</taxon>
        <taxon>Sarcocystidae</taxon>
        <taxon>Neospora</taxon>
    </lineage>
</organism>
<feature type="compositionally biased region" description="Basic and acidic residues" evidence="1">
    <location>
        <begin position="178"/>
        <end position="190"/>
    </location>
</feature>
<dbReference type="Proteomes" id="UP000007494">
    <property type="component" value="Chromosome VIIb"/>
</dbReference>
<feature type="compositionally biased region" description="Basic and acidic residues" evidence="1">
    <location>
        <begin position="852"/>
        <end position="862"/>
    </location>
</feature>
<reference evidence="2" key="1">
    <citation type="submission" date="2011-02" db="EMBL/GenBank/DDBJ databases">
        <authorList>
            <person name="Aslett M."/>
        </authorList>
    </citation>
    <scope>NUCLEOTIDE SEQUENCE</scope>
    <source>
        <strain evidence="2">Liverpool</strain>
    </source>
</reference>
<feature type="region of interest" description="Disordered" evidence="1">
    <location>
        <begin position="703"/>
        <end position="789"/>
    </location>
</feature>
<feature type="region of interest" description="Disordered" evidence="1">
    <location>
        <begin position="584"/>
        <end position="656"/>
    </location>
</feature>
<feature type="region of interest" description="Disordered" evidence="1">
    <location>
        <begin position="155"/>
        <end position="231"/>
    </location>
</feature>
<feature type="compositionally biased region" description="Basic and acidic residues" evidence="1">
    <location>
        <begin position="746"/>
        <end position="769"/>
    </location>
</feature>
<feature type="compositionally biased region" description="Acidic residues" evidence="1">
    <location>
        <begin position="1130"/>
        <end position="1144"/>
    </location>
</feature>
<dbReference type="RefSeq" id="XP_003883218.1">
    <property type="nucleotide sequence ID" value="XM_003883169.1"/>
</dbReference>
<feature type="compositionally biased region" description="Low complexity" evidence="1">
    <location>
        <begin position="1048"/>
        <end position="1066"/>
    </location>
</feature>
<feature type="region of interest" description="Disordered" evidence="1">
    <location>
        <begin position="362"/>
        <end position="386"/>
    </location>
</feature>
<protein>
    <submittedName>
        <fullName evidence="2">Uncharacterized protein</fullName>
    </submittedName>
</protein>
<dbReference type="VEuPathDB" id="ToxoDB:NCLIV_029740"/>
<reference evidence="4" key="3">
    <citation type="journal article" date="2012" name="PLoS Pathog.">
        <title>Comparative genomics of the apicomplexan parasites Toxoplasma gondii and Neospora caninum: Coccidia differing in host range and transmission strategy.</title>
        <authorList>
            <person name="Reid A.J."/>
            <person name="Vermont S.J."/>
            <person name="Cotton J.A."/>
            <person name="Harris D."/>
            <person name="Hill-Cawthorne G.A."/>
            <person name="Konen-Waisman S."/>
            <person name="Latham S.M."/>
            <person name="Mourier T."/>
            <person name="Norton R."/>
            <person name="Quail M.A."/>
            <person name="Sanders M."/>
            <person name="Shanmugam D."/>
            <person name="Sohal A."/>
            <person name="Wasmuth J.D."/>
            <person name="Brunk B."/>
            <person name="Grigg M.E."/>
            <person name="Howard J.C."/>
            <person name="Parkinson J."/>
            <person name="Roos D.S."/>
            <person name="Trees A.J."/>
            <person name="Berriman M."/>
            <person name="Pain A."/>
            <person name="Wastling J.M."/>
        </authorList>
    </citation>
    <scope>NUCLEOTIDE SEQUENCE [LARGE SCALE GENOMIC DNA]</scope>
    <source>
        <strain evidence="4">Liverpool</strain>
    </source>
</reference>
<sequence length="1277" mass="138679">MHKKTQEPRWLFVSSDAPSVCVSLAEQLPPPSPCVFPSPASFSSSSSFSPASSPFSVSFASSSLSPLSSFTLPAASLAVATPDCHSRPRTHASRKFLSPHPLSPLPSPLYTCVLHPSAEETHKREAAACASRPRADETVDACCWRRPRPGQIRWPSACSGHREAPSQGARGAENAADEGARWRGDERGERCGPPPGAQLERCDDPMYREPLKAREQTQKWGETMPSEGRKDMDAALRMGERAERLSGADDLFTPAESRAARVFPFFETPGSLSPSTNLRRKAGSRRRSKSVHETEEKPGREATQRRHAALTGSTGWSAVPAEVYVHLSPRSEAGHGSWTHERGDPGDRTYADLALAARASQFLVDTDRERGHAGEDRNQEGEDGELQVMRQEKERPMWMNSLLCRQQPFPHSPEQQTSLPLLTSQSSSASTSISPAFYRVPSSLRVGQETVPRTSIRGEHPCPSPGTSFSDFQSSHARGGRCVDSRTHGDRRGEASSPHFAYRRSSLQASSPHASCSCSGHAHALPSLHSSFLSSGANQRAVGEQRNCTDTRVPSAPQPCSCVSPFSLSSSVPCFHLCAPAQPSSRSSCVSPSPSVRRSGVGPASAVSSRATRDLEAQAEASAAQTGKRETVGEKETSGVGRVTGPPRAPFSTRVSSTACGSRRAVLCTDRAFCLPMKKDRPNFGRSEIAFRFADAGTIRVEQERDDTRDLSVPGSLRGGQPRVTCAGGIQPREGAEANGNQGETQGERRREGERERRDGPEGERREGQAVKNPGGRQGEDSESLGSRRGWCSARWERETRNAFSLAPSPRENVSAACGGTQEKKGDNASDESAETRQGDNRTTEDVEDEFERGATGEEGKETMAQVARRRAQMTEPARKDGVSRAAEKGVLDGGQKEDMSRGGNGNWRPELFPRANSLGDNTGTDPTDTDNLPQVEREVAVEGETLTGNENEEGMHCGEEPEMSEEEEEGEETEMCYLSRLLGRGGGGKRRWKKLVRQMGRPEASSSASSLLSTDNELSLSLSTSSSSSLDSSPSHASAPVCYLPTGGVSASPSPFSSLPLSGVSWPSCSRASRPSFAGLLPESVSHTLAIRKELRQAALLGSLSLRRAMETRPEKTSQGTDDEKGREEEGEAEVEDDEDEGICCDGRRSKGRKKPQQKERFGERGENRDVVQEQEGVDEEACRERTRGKAAGLPGAPKRQTAENRGGGCVEQRDAHSRACNGSEERETHGWACREEQSVEKRDRAWIDAAVNYWELAERDAALTLLRTRHKRRMN</sequence>
<feature type="compositionally biased region" description="Basic and acidic residues" evidence="1">
    <location>
        <begin position="481"/>
        <end position="494"/>
    </location>
</feature>
<evidence type="ECO:0000256" key="1">
    <source>
        <dbReference type="SAM" id="MobiDB-lite"/>
    </source>
</evidence>
<gene>
    <name evidence="3" type="ORF">BN1204_029740</name>
    <name evidence="2" type="ORF">NCLIV_029740</name>
</gene>
<dbReference type="OMA" id="THACSAR"/>
<feature type="compositionally biased region" description="Basic and acidic residues" evidence="1">
    <location>
        <begin position="627"/>
        <end position="637"/>
    </location>
</feature>
<feature type="compositionally biased region" description="Low complexity" evidence="1">
    <location>
        <begin position="1005"/>
        <end position="1036"/>
    </location>
</feature>
<evidence type="ECO:0000313" key="3">
    <source>
        <dbReference type="EMBL" id="CEL67175.1"/>
    </source>
</evidence>
<feature type="region of interest" description="Disordered" evidence="1">
    <location>
        <begin position="327"/>
        <end position="346"/>
    </location>
</feature>
<feature type="compositionally biased region" description="Basic residues" evidence="1">
    <location>
        <begin position="988"/>
        <end position="997"/>
    </location>
</feature>
<dbReference type="GeneID" id="13443452"/>
<reference evidence="3" key="4">
    <citation type="journal article" date="2015" name="PLoS ONE">
        <title>Comprehensive Evaluation of Toxoplasma gondii VEG and Neospora caninum LIV Genomes with Tachyzoite Stage Transcriptome and Proteome Defines Novel Transcript Features.</title>
        <authorList>
            <person name="Ramaprasad A."/>
            <person name="Mourier T."/>
            <person name="Naeem R."/>
            <person name="Malas T.B."/>
            <person name="Moussa E."/>
            <person name="Panigrahi A."/>
            <person name="Vermont S.J."/>
            <person name="Otto T.D."/>
            <person name="Wastling J."/>
            <person name="Pain A."/>
        </authorList>
    </citation>
    <scope>NUCLEOTIDE SEQUENCE</scope>
    <source>
        <strain evidence="3">Liverpool</strain>
    </source>
</reference>
<proteinExistence type="predicted"/>
<feature type="compositionally biased region" description="Low complexity" evidence="1">
    <location>
        <begin position="584"/>
        <end position="603"/>
    </location>
</feature>
<dbReference type="EMBL" id="LN714482">
    <property type="protein sequence ID" value="CEL67175.1"/>
    <property type="molecule type" value="Genomic_DNA"/>
</dbReference>
<feature type="compositionally biased region" description="Basic and acidic residues" evidence="1">
    <location>
        <begin position="200"/>
        <end position="217"/>
    </location>
</feature>
<feature type="region of interest" description="Disordered" evidence="1">
    <location>
        <begin position="266"/>
        <end position="315"/>
    </location>
</feature>